<evidence type="ECO:0000256" key="4">
    <source>
        <dbReference type="ARBA" id="ARBA00023002"/>
    </source>
</evidence>
<dbReference type="Proteomes" id="UP000886653">
    <property type="component" value="Unassembled WGS sequence"/>
</dbReference>
<dbReference type="PANTHER" id="PTHR24305:SF187">
    <property type="entry name" value="P450, PUTATIVE (EUROFUNG)-RELATED"/>
    <property type="match status" value="1"/>
</dbReference>
<evidence type="ECO:0000256" key="7">
    <source>
        <dbReference type="PIRSR" id="PIRSR602401-1"/>
    </source>
</evidence>
<dbReference type="InterPro" id="IPR050121">
    <property type="entry name" value="Cytochrome_P450_monoxygenase"/>
</dbReference>
<keyword evidence="5 7" id="KW-0408">Iron</keyword>
<dbReference type="PRINTS" id="PR00463">
    <property type="entry name" value="EP450I"/>
</dbReference>
<sequence length="602" mass="67185">MKAVCLQIKSKGDGNAAIWKRIDGRLAQLRLKGPRFTESLAPAYGALSIPELKDIVVICSVLGLISHFHYHHHEPSFRQFNLITSALGVVLGLTGKKAVVAGLSTYLVTLGTSIAIYRTWFSPLKHFPGSPWASITMLWLMYHRARGQSHRIIEKLHAKYGPIVRIGPNELSVTDPKVMRTIGGVGQDAEGGRLWLKGKAYTAEFAREGGAESLQATRDFEDHQKRRKKWQKAFTSTAVAVYIENIQQRIDEMVEDIDKKGQAPVEIRMACRNVALNVMWDLAFGGKPVQLADPDYARKFDGALAAVLNTTGIINCVPWLSSLYDPIHFLIHICEPAEVRNTRWFKHAAKQIGLSRLAHGPNWGKDVFHHLLGEDEEGKRSMTDSEITAETLLLIPAGSDTTTITLTGTLYELAAAPEICLRLRTAIETEAGPGPFTSADLAKVPLLEACIQEGLRLFTPAPSGFQRLSPANRSVYLQGIEDHQPGWLIPPETHVTAHSWTINRSECFYGSEPERFRPERWWAEVNPLAIGSFGHGAYNCMGKNIAMDVLRKVIGTLVTRYDMTLCGPVCDHDQFMSKLIERWLLRIDTEINVRFQPRSKPV</sequence>
<evidence type="ECO:0000313" key="9">
    <source>
        <dbReference type="Proteomes" id="UP000886653"/>
    </source>
</evidence>
<reference evidence="8" key="1">
    <citation type="submission" date="2013-11" db="EMBL/GenBank/DDBJ databases">
        <title>Genome sequence of the fusiform rust pathogen reveals effectors for host alternation and coevolution with pine.</title>
        <authorList>
            <consortium name="DOE Joint Genome Institute"/>
            <person name="Smith K."/>
            <person name="Pendleton A."/>
            <person name="Kubisiak T."/>
            <person name="Anderson C."/>
            <person name="Salamov A."/>
            <person name="Aerts A."/>
            <person name="Riley R."/>
            <person name="Clum A."/>
            <person name="Lindquist E."/>
            <person name="Ence D."/>
            <person name="Campbell M."/>
            <person name="Kronenberg Z."/>
            <person name="Feau N."/>
            <person name="Dhillon B."/>
            <person name="Hamelin R."/>
            <person name="Burleigh J."/>
            <person name="Smith J."/>
            <person name="Yandell M."/>
            <person name="Nelson C."/>
            <person name="Grigoriev I."/>
            <person name="Davis J."/>
        </authorList>
    </citation>
    <scope>NUCLEOTIDE SEQUENCE</scope>
    <source>
        <strain evidence="8">G11</strain>
    </source>
</reference>
<evidence type="ECO:0000313" key="8">
    <source>
        <dbReference type="EMBL" id="KAG0142048.1"/>
    </source>
</evidence>
<feature type="binding site" description="axial binding residue" evidence="7">
    <location>
        <position position="540"/>
    </location>
    <ligand>
        <name>heme</name>
        <dbReference type="ChEBI" id="CHEBI:30413"/>
    </ligand>
    <ligandPart>
        <name>Fe</name>
        <dbReference type="ChEBI" id="CHEBI:18248"/>
    </ligandPart>
</feature>
<keyword evidence="3 7" id="KW-0479">Metal-binding</keyword>
<protein>
    <recommendedName>
        <fullName evidence="10">Cytochrome P450</fullName>
    </recommendedName>
</protein>
<keyword evidence="4" id="KW-0560">Oxidoreductase</keyword>
<dbReference type="PRINTS" id="PR00385">
    <property type="entry name" value="P450"/>
</dbReference>
<dbReference type="GO" id="GO:0020037">
    <property type="term" value="F:heme binding"/>
    <property type="evidence" value="ECO:0007669"/>
    <property type="project" value="InterPro"/>
</dbReference>
<comment type="caution">
    <text evidence="8">The sequence shown here is derived from an EMBL/GenBank/DDBJ whole genome shotgun (WGS) entry which is preliminary data.</text>
</comment>
<keyword evidence="6" id="KW-0503">Monooxygenase</keyword>
<organism evidence="8 9">
    <name type="scientific">Cronartium quercuum f. sp. fusiforme G11</name>
    <dbReference type="NCBI Taxonomy" id="708437"/>
    <lineage>
        <taxon>Eukaryota</taxon>
        <taxon>Fungi</taxon>
        <taxon>Dikarya</taxon>
        <taxon>Basidiomycota</taxon>
        <taxon>Pucciniomycotina</taxon>
        <taxon>Pucciniomycetes</taxon>
        <taxon>Pucciniales</taxon>
        <taxon>Coleosporiaceae</taxon>
        <taxon>Cronartium</taxon>
    </lineage>
</organism>
<proteinExistence type="inferred from homology"/>
<evidence type="ECO:0008006" key="10">
    <source>
        <dbReference type="Google" id="ProtNLM"/>
    </source>
</evidence>
<dbReference type="OrthoDB" id="6692864at2759"/>
<gene>
    <name evidence="8" type="ORF">CROQUDRAFT_110117</name>
</gene>
<dbReference type="InterPro" id="IPR002401">
    <property type="entry name" value="Cyt_P450_E_grp-I"/>
</dbReference>
<keyword evidence="9" id="KW-1185">Reference proteome</keyword>
<evidence type="ECO:0000256" key="5">
    <source>
        <dbReference type="ARBA" id="ARBA00023004"/>
    </source>
</evidence>
<evidence type="ECO:0000256" key="1">
    <source>
        <dbReference type="ARBA" id="ARBA00001971"/>
    </source>
</evidence>
<evidence type="ECO:0000256" key="3">
    <source>
        <dbReference type="ARBA" id="ARBA00022723"/>
    </source>
</evidence>
<evidence type="ECO:0000256" key="6">
    <source>
        <dbReference type="ARBA" id="ARBA00023033"/>
    </source>
</evidence>
<name>A0A9P6N9Y3_9BASI</name>
<dbReference type="GO" id="GO:0004497">
    <property type="term" value="F:monooxygenase activity"/>
    <property type="evidence" value="ECO:0007669"/>
    <property type="project" value="UniProtKB-KW"/>
</dbReference>
<dbReference type="GO" id="GO:0005506">
    <property type="term" value="F:iron ion binding"/>
    <property type="evidence" value="ECO:0007669"/>
    <property type="project" value="InterPro"/>
</dbReference>
<dbReference type="GO" id="GO:0016705">
    <property type="term" value="F:oxidoreductase activity, acting on paired donors, with incorporation or reduction of molecular oxygen"/>
    <property type="evidence" value="ECO:0007669"/>
    <property type="project" value="InterPro"/>
</dbReference>
<dbReference type="AlphaFoldDB" id="A0A9P6N9Y3"/>
<dbReference type="EMBL" id="MU167362">
    <property type="protein sequence ID" value="KAG0142048.1"/>
    <property type="molecule type" value="Genomic_DNA"/>
</dbReference>
<comment type="cofactor">
    <cofactor evidence="1 7">
        <name>heme</name>
        <dbReference type="ChEBI" id="CHEBI:30413"/>
    </cofactor>
</comment>
<keyword evidence="7" id="KW-0349">Heme</keyword>
<dbReference type="InterPro" id="IPR001128">
    <property type="entry name" value="Cyt_P450"/>
</dbReference>
<comment type="similarity">
    <text evidence="2">Belongs to the cytochrome P450 family.</text>
</comment>
<dbReference type="Gene3D" id="1.10.630.10">
    <property type="entry name" value="Cytochrome P450"/>
    <property type="match status" value="1"/>
</dbReference>
<dbReference type="InterPro" id="IPR036396">
    <property type="entry name" value="Cyt_P450_sf"/>
</dbReference>
<dbReference type="PANTHER" id="PTHR24305">
    <property type="entry name" value="CYTOCHROME P450"/>
    <property type="match status" value="1"/>
</dbReference>
<evidence type="ECO:0000256" key="2">
    <source>
        <dbReference type="ARBA" id="ARBA00010617"/>
    </source>
</evidence>
<dbReference type="Pfam" id="PF00067">
    <property type="entry name" value="p450"/>
    <property type="match status" value="1"/>
</dbReference>
<dbReference type="SUPFAM" id="SSF48264">
    <property type="entry name" value="Cytochrome P450"/>
    <property type="match status" value="1"/>
</dbReference>
<accession>A0A9P6N9Y3</accession>